<organism evidence="1">
    <name type="scientific">bioreactor metagenome</name>
    <dbReference type="NCBI Taxonomy" id="1076179"/>
    <lineage>
        <taxon>unclassified sequences</taxon>
        <taxon>metagenomes</taxon>
        <taxon>ecological metagenomes</taxon>
    </lineage>
</organism>
<protein>
    <recommendedName>
        <fullName evidence="2">Recombination-associated protein RdgC</fullName>
    </recommendedName>
</protein>
<dbReference type="InterPro" id="IPR007476">
    <property type="entry name" value="RdgC"/>
</dbReference>
<gene>
    <name evidence="1" type="ORF">SDC9_115166</name>
</gene>
<dbReference type="AlphaFoldDB" id="A0A645BSC6"/>
<accession>A0A645BSC6</accession>
<name>A0A645BSC6_9ZZZZ</name>
<reference evidence="1" key="1">
    <citation type="submission" date="2019-08" db="EMBL/GenBank/DDBJ databases">
        <authorList>
            <person name="Kucharzyk K."/>
            <person name="Murdoch R.W."/>
            <person name="Higgins S."/>
            <person name="Loffler F."/>
        </authorList>
    </citation>
    <scope>NUCLEOTIDE SEQUENCE</scope>
</reference>
<evidence type="ECO:0008006" key="2">
    <source>
        <dbReference type="Google" id="ProtNLM"/>
    </source>
</evidence>
<proteinExistence type="predicted"/>
<dbReference type="GO" id="GO:0006310">
    <property type="term" value="P:DNA recombination"/>
    <property type="evidence" value="ECO:0007669"/>
    <property type="project" value="InterPro"/>
</dbReference>
<evidence type="ECO:0000313" key="1">
    <source>
        <dbReference type="EMBL" id="MPM68235.1"/>
    </source>
</evidence>
<dbReference type="Pfam" id="PF04381">
    <property type="entry name" value="RdgC"/>
    <property type="match status" value="1"/>
</dbReference>
<comment type="caution">
    <text evidence="1">The sequence shown here is derived from an EMBL/GenBank/DDBJ whole genome shotgun (WGS) entry which is preliminary data.</text>
</comment>
<sequence>MPFERGSFTVAVFKLNGPWPEDALERFAAHRAGTLDSVKDDVQIGWTTGHCLLDTNIEEQNVIAGSCWYLNLRRAERKIPSALLNAIIRREEIVHMRANNLDFVPSKVRREIKAQAVEQYLMKMPPAIGGIPMVYDPAARLLYVGTGSPKQIEEFIGFFFQTMELEPLQVTPGMMLNTEFGKLETDLPVLPVNADECDEMTMGRDFLTYLWYLSETGAAKVVHPQYGEFELLIEGPLAFAAGAEARGAGETVVKKGDHPQQSAEVKAALGVGKKLKKAKVTLTRGDDIWSGTFDADKFVFGSLNLPEGEELEPDSRFGERMQNLLVFHEAWQCCFRIFAEALFHHYEATSKAVLEWSASRNSY</sequence>
<dbReference type="EMBL" id="VSSQ01022140">
    <property type="protein sequence ID" value="MPM68235.1"/>
    <property type="molecule type" value="Genomic_DNA"/>
</dbReference>